<dbReference type="Proteomes" id="UP000243499">
    <property type="component" value="Chromosome 8"/>
</dbReference>
<feature type="compositionally biased region" description="Basic and acidic residues" evidence="7">
    <location>
        <begin position="22"/>
        <end position="41"/>
    </location>
</feature>
<feature type="transmembrane region" description="Helical" evidence="6">
    <location>
        <begin position="130"/>
        <end position="154"/>
    </location>
</feature>
<feature type="transmembrane region" description="Helical" evidence="6">
    <location>
        <begin position="336"/>
        <end position="356"/>
    </location>
</feature>
<evidence type="ECO:0000256" key="6">
    <source>
        <dbReference type="RuleBase" id="RU363077"/>
    </source>
</evidence>
<keyword evidence="4 6" id="KW-1133">Transmembrane helix</keyword>
<evidence type="ECO:0000256" key="2">
    <source>
        <dbReference type="ARBA" id="ARBA00007635"/>
    </source>
</evidence>
<feature type="transmembrane region" description="Helical" evidence="6">
    <location>
        <begin position="271"/>
        <end position="293"/>
    </location>
</feature>
<accession>A0A2S3IDA7</accession>
<feature type="region of interest" description="Disordered" evidence="7">
    <location>
        <begin position="1"/>
        <end position="62"/>
    </location>
</feature>
<dbReference type="Gramene" id="PAN41824">
    <property type="protein sequence ID" value="PAN41824"/>
    <property type="gene ID" value="PAHAL_8G072100"/>
</dbReference>
<sequence length="389" mass="42675">MHGGGAVHSSGSGAIEPWAARTRPEIVGEHPTEDLDRHQPSPDRPIAMDVGDGRQRGGADAEEEEVAWKAPAAMVLVQLFNTGMVLLSKVAIGGGMFVLALLAYRSLFGAAIILPLALLRERGKWKEMDWHAAGWIFLNAFIGYAVPMSLYYYGLQDTTASYAIIFLNIIPLTTFILSFVLRMEALHIRSMVGWLKITGVLLSVGGTMIISLYKGEVLHLWNPILHHHNEEHVDVASHQLRGTILLAGSTFMFACWYLIQSKVLKVYPYKYWSSMATCLVGGFQTAFAGVIVRRDKDAWKIGWDINLLTIVYSGALATAGKYSLNSWAVAKKGPSYPPMFSPLSVVFTVVLGSIFIGDDITVGSLIGTTLVIVGTYVFLWAKANELPEK</sequence>
<evidence type="ECO:0000256" key="7">
    <source>
        <dbReference type="SAM" id="MobiDB-lite"/>
    </source>
</evidence>
<feature type="transmembrane region" description="Helical" evidence="6">
    <location>
        <begin position="90"/>
        <end position="118"/>
    </location>
</feature>
<dbReference type="SUPFAM" id="SSF103481">
    <property type="entry name" value="Multidrug resistance efflux transporter EmrE"/>
    <property type="match status" value="2"/>
</dbReference>
<reference evidence="9" key="1">
    <citation type="submission" date="2018-04" db="EMBL/GenBank/DDBJ databases">
        <title>WGS assembly of Panicum hallii.</title>
        <authorList>
            <person name="Lovell J."/>
            <person name="Jenkins J."/>
            <person name="Lowry D."/>
            <person name="Mamidi S."/>
            <person name="Sreedasyam A."/>
            <person name="Weng X."/>
            <person name="Barry K."/>
            <person name="Bonette J."/>
            <person name="Campitelli B."/>
            <person name="Daum C."/>
            <person name="Gordon S."/>
            <person name="Gould B."/>
            <person name="Lipzen A."/>
            <person name="Macqueen A."/>
            <person name="Palacio-Mejia J."/>
            <person name="Plott C."/>
            <person name="Shakirov E."/>
            <person name="Shu S."/>
            <person name="Yoshinaga Y."/>
            <person name="Zane M."/>
            <person name="Rokhsar D."/>
            <person name="Grimwood J."/>
            <person name="Schmutz J."/>
            <person name="Juenger T."/>
        </authorList>
    </citation>
    <scope>NUCLEOTIDE SEQUENCE [LARGE SCALE GENOMIC DNA]</scope>
    <source>
        <strain evidence="9">FIL2</strain>
    </source>
</reference>
<keyword evidence="3 6" id="KW-0812">Transmembrane</keyword>
<dbReference type="InterPro" id="IPR000620">
    <property type="entry name" value="EamA_dom"/>
</dbReference>
<name>A0A2S3IDA7_9POAL</name>
<feature type="transmembrane region" description="Helical" evidence="6">
    <location>
        <begin position="305"/>
        <end position="324"/>
    </location>
</feature>
<feature type="transmembrane region" description="Helical" evidence="6">
    <location>
        <begin position="240"/>
        <end position="259"/>
    </location>
</feature>
<organism evidence="9">
    <name type="scientific">Panicum hallii</name>
    <dbReference type="NCBI Taxonomy" id="206008"/>
    <lineage>
        <taxon>Eukaryota</taxon>
        <taxon>Viridiplantae</taxon>
        <taxon>Streptophyta</taxon>
        <taxon>Embryophyta</taxon>
        <taxon>Tracheophyta</taxon>
        <taxon>Spermatophyta</taxon>
        <taxon>Magnoliopsida</taxon>
        <taxon>Liliopsida</taxon>
        <taxon>Poales</taxon>
        <taxon>Poaceae</taxon>
        <taxon>PACMAD clade</taxon>
        <taxon>Panicoideae</taxon>
        <taxon>Panicodae</taxon>
        <taxon>Paniceae</taxon>
        <taxon>Panicinae</taxon>
        <taxon>Panicum</taxon>
        <taxon>Panicum sect. Panicum</taxon>
    </lineage>
</organism>
<evidence type="ECO:0000259" key="8">
    <source>
        <dbReference type="Pfam" id="PF00892"/>
    </source>
</evidence>
<protein>
    <recommendedName>
        <fullName evidence="6">WAT1-related protein</fullName>
    </recommendedName>
</protein>
<feature type="transmembrane region" description="Helical" evidence="6">
    <location>
        <begin position="160"/>
        <end position="181"/>
    </location>
</feature>
<feature type="transmembrane region" description="Helical" evidence="6">
    <location>
        <begin position="193"/>
        <end position="213"/>
    </location>
</feature>
<dbReference type="InterPro" id="IPR030184">
    <property type="entry name" value="WAT1-related"/>
</dbReference>
<dbReference type="GO" id="GO:0016020">
    <property type="term" value="C:membrane"/>
    <property type="evidence" value="ECO:0007669"/>
    <property type="project" value="UniProtKB-SubCell"/>
</dbReference>
<evidence type="ECO:0000256" key="5">
    <source>
        <dbReference type="ARBA" id="ARBA00023136"/>
    </source>
</evidence>
<dbReference type="Pfam" id="PF00892">
    <property type="entry name" value="EamA"/>
    <property type="match status" value="2"/>
</dbReference>
<comment type="subcellular location">
    <subcellularLocation>
        <location evidence="1 6">Membrane</location>
        <topology evidence="1 6">Multi-pass membrane protein</topology>
    </subcellularLocation>
</comment>
<dbReference type="InterPro" id="IPR037185">
    <property type="entry name" value="EmrE-like"/>
</dbReference>
<evidence type="ECO:0000256" key="4">
    <source>
        <dbReference type="ARBA" id="ARBA00022989"/>
    </source>
</evidence>
<feature type="domain" description="EamA" evidence="8">
    <location>
        <begin position="74"/>
        <end position="210"/>
    </location>
</feature>
<dbReference type="PANTHER" id="PTHR31218">
    <property type="entry name" value="WAT1-RELATED PROTEIN"/>
    <property type="match status" value="1"/>
</dbReference>
<evidence type="ECO:0000256" key="3">
    <source>
        <dbReference type="ARBA" id="ARBA00022692"/>
    </source>
</evidence>
<comment type="similarity">
    <text evidence="2 6">Belongs to the drug/metabolite transporter (DMT) superfamily. Plant drug/metabolite exporter (P-DME) (TC 2.A.7.4) family.</text>
</comment>
<proteinExistence type="inferred from homology"/>
<dbReference type="AlphaFoldDB" id="A0A2S3IDA7"/>
<dbReference type="EMBL" id="CM008053">
    <property type="protein sequence ID" value="PAN41824.1"/>
    <property type="molecule type" value="Genomic_DNA"/>
</dbReference>
<evidence type="ECO:0000256" key="1">
    <source>
        <dbReference type="ARBA" id="ARBA00004141"/>
    </source>
</evidence>
<feature type="domain" description="EamA" evidence="8">
    <location>
        <begin position="241"/>
        <end position="379"/>
    </location>
</feature>
<evidence type="ECO:0000313" key="9">
    <source>
        <dbReference type="EMBL" id="PAN41824.1"/>
    </source>
</evidence>
<feature type="transmembrane region" description="Helical" evidence="6">
    <location>
        <begin position="362"/>
        <end position="381"/>
    </location>
</feature>
<keyword evidence="5 6" id="KW-0472">Membrane</keyword>
<dbReference type="GO" id="GO:0022857">
    <property type="term" value="F:transmembrane transporter activity"/>
    <property type="evidence" value="ECO:0007669"/>
    <property type="project" value="InterPro"/>
</dbReference>
<gene>
    <name evidence="9" type="ORF">PAHAL_8G072100</name>
</gene>